<keyword evidence="2" id="KW-0813">Transport</keyword>
<dbReference type="CDD" id="cd17329">
    <property type="entry name" value="MFS_MdtH_MDR_like"/>
    <property type="match status" value="1"/>
</dbReference>
<dbReference type="InterPro" id="IPR005829">
    <property type="entry name" value="Sugar_transporter_CS"/>
</dbReference>
<evidence type="ECO:0000256" key="6">
    <source>
        <dbReference type="ARBA" id="ARBA00023136"/>
    </source>
</evidence>
<evidence type="ECO:0000256" key="4">
    <source>
        <dbReference type="ARBA" id="ARBA00022692"/>
    </source>
</evidence>
<feature type="transmembrane region" description="Helical" evidence="7">
    <location>
        <begin position="377"/>
        <end position="397"/>
    </location>
</feature>
<keyword evidence="4 7" id="KW-0812">Transmembrane</keyword>
<dbReference type="Gene3D" id="1.20.1250.20">
    <property type="entry name" value="MFS general substrate transporter like domains"/>
    <property type="match status" value="1"/>
</dbReference>
<feature type="transmembrane region" description="Helical" evidence="7">
    <location>
        <begin position="221"/>
        <end position="239"/>
    </location>
</feature>
<dbReference type="EMBL" id="JBHUIO010000002">
    <property type="protein sequence ID" value="MFD2169376.1"/>
    <property type="molecule type" value="Genomic_DNA"/>
</dbReference>
<evidence type="ECO:0000313" key="10">
    <source>
        <dbReference type="Proteomes" id="UP001597343"/>
    </source>
</evidence>
<gene>
    <name evidence="9" type="ORF">ACFSOY_04985</name>
</gene>
<protein>
    <submittedName>
        <fullName evidence="9">MDR family MFS transporter</fullName>
    </submittedName>
</protein>
<evidence type="ECO:0000313" key="9">
    <source>
        <dbReference type="EMBL" id="MFD2169376.1"/>
    </source>
</evidence>
<proteinExistence type="predicted"/>
<feature type="transmembrane region" description="Helical" evidence="7">
    <location>
        <begin position="81"/>
        <end position="99"/>
    </location>
</feature>
<dbReference type="SUPFAM" id="SSF103473">
    <property type="entry name" value="MFS general substrate transporter"/>
    <property type="match status" value="1"/>
</dbReference>
<feature type="transmembrane region" description="Helical" evidence="7">
    <location>
        <begin position="139"/>
        <end position="162"/>
    </location>
</feature>
<dbReference type="Pfam" id="PF07690">
    <property type="entry name" value="MFS_1"/>
    <property type="match status" value="1"/>
</dbReference>
<evidence type="ECO:0000256" key="1">
    <source>
        <dbReference type="ARBA" id="ARBA00004651"/>
    </source>
</evidence>
<dbReference type="PANTHER" id="PTHR43414:SF1">
    <property type="entry name" value="PEPTIDE PERMEASE"/>
    <property type="match status" value="1"/>
</dbReference>
<keyword evidence="5 7" id="KW-1133">Transmembrane helix</keyword>
<keyword evidence="6 7" id="KW-0472">Membrane</keyword>
<feature type="transmembrane region" description="Helical" evidence="7">
    <location>
        <begin position="48"/>
        <end position="69"/>
    </location>
</feature>
<accession>A0ABW4ZVQ2</accession>
<feature type="domain" description="Major facilitator superfamily (MFS) profile" evidence="8">
    <location>
        <begin position="14"/>
        <end position="400"/>
    </location>
</feature>
<name>A0ABW4ZVQ2_9BACL</name>
<comment type="caution">
    <text evidence="9">The sequence shown here is derived from an EMBL/GenBank/DDBJ whole genome shotgun (WGS) entry which is preliminary data.</text>
</comment>
<dbReference type="PROSITE" id="PS00216">
    <property type="entry name" value="SUGAR_TRANSPORT_1"/>
    <property type="match status" value="1"/>
</dbReference>
<keyword evidence="3" id="KW-1003">Cell membrane</keyword>
<evidence type="ECO:0000256" key="2">
    <source>
        <dbReference type="ARBA" id="ARBA00022448"/>
    </source>
</evidence>
<feature type="transmembrane region" description="Helical" evidence="7">
    <location>
        <begin position="251"/>
        <end position="275"/>
    </location>
</feature>
<dbReference type="PANTHER" id="PTHR43414">
    <property type="entry name" value="MULTIDRUG RESISTANCE PROTEIN MDTG"/>
    <property type="match status" value="1"/>
</dbReference>
<reference evidence="10" key="1">
    <citation type="journal article" date="2019" name="Int. J. Syst. Evol. Microbiol.">
        <title>The Global Catalogue of Microorganisms (GCM) 10K type strain sequencing project: providing services to taxonomists for standard genome sequencing and annotation.</title>
        <authorList>
            <consortium name="The Broad Institute Genomics Platform"/>
            <consortium name="The Broad Institute Genome Sequencing Center for Infectious Disease"/>
            <person name="Wu L."/>
            <person name="Ma J."/>
        </authorList>
    </citation>
    <scope>NUCLEOTIDE SEQUENCE [LARGE SCALE GENOMIC DNA]</scope>
    <source>
        <strain evidence="10">CGMCC 1.13574</strain>
    </source>
</reference>
<comment type="subcellular location">
    <subcellularLocation>
        <location evidence="1">Cell membrane</location>
        <topology evidence="1">Multi-pass membrane protein</topology>
    </subcellularLocation>
</comment>
<dbReference type="InterPro" id="IPR036259">
    <property type="entry name" value="MFS_trans_sf"/>
</dbReference>
<dbReference type="InterPro" id="IPR020846">
    <property type="entry name" value="MFS_dom"/>
</dbReference>
<feature type="transmembrane region" description="Helical" evidence="7">
    <location>
        <begin position="15"/>
        <end position="36"/>
    </location>
</feature>
<evidence type="ECO:0000256" key="7">
    <source>
        <dbReference type="SAM" id="Phobius"/>
    </source>
</evidence>
<dbReference type="RefSeq" id="WP_386044419.1">
    <property type="nucleotide sequence ID" value="NZ_JBHUIO010000002.1"/>
</dbReference>
<feature type="transmembrane region" description="Helical" evidence="7">
    <location>
        <begin position="168"/>
        <end position="185"/>
    </location>
</feature>
<evidence type="ECO:0000256" key="5">
    <source>
        <dbReference type="ARBA" id="ARBA00022989"/>
    </source>
</evidence>
<keyword evidence="10" id="KW-1185">Reference proteome</keyword>
<sequence>MNWLQKIYQRYDQTIWIRALGGVLTTIATFMLRPFLALYLYDKLDGDLFVTTLIVALQPGTSIIASLYAGGFSDRYGRKPVMVISLLISVLTMAGFAFAESLIAFAILSIINGIGSSLFAPAANAQIADVVPEERRAEVFALMHTSFNVGVAIGPLVGVLMYKLNPGYVFLFSAAVMTLYALLILTKIPETLPEEVREKMRHAKGTNKQALPRMRFKEHKLLWWVTIGILPFTLLYSQVEIILPQHLKSNFSNYVETFALLMTFNGILVMCFQILTARIAEKFPMHRVMSVGLLLCAVTSFGYGWSYMLALLLLTEFIFTIGEMLLMPQAQKAVSILAPIELRARYFAVYGLSWNLTRTFGPFLGAFGFSYFGGQHWFSIISLLLVAAAIFLHQLVYRSIYLPRQSSLSA</sequence>
<evidence type="ECO:0000259" key="8">
    <source>
        <dbReference type="PROSITE" id="PS50850"/>
    </source>
</evidence>
<organism evidence="9 10">
    <name type="scientific">Tumebacillus lipolyticus</name>
    <dbReference type="NCBI Taxonomy" id="1280370"/>
    <lineage>
        <taxon>Bacteria</taxon>
        <taxon>Bacillati</taxon>
        <taxon>Bacillota</taxon>
        <taxon>Bacilli</taxon>
        <taxon>Bacillales</taxon>
        <taxon>Alicyclobacillaceae</taxon>
        <taxon>Tumebacillus</taxon>
    </lineage>
</organism>
<dbReference type="InterPro" id="IPR011701">
    <property type="entry name" value="MFS"/>
</dbReference>
<dbReference type="PROSITE" id="PS50850">
    <property type="entry name" value="MFS"/>
    <property type="match status" value="1"/>
</dbReference>
<dbReference type="Proteomes" id="UP001597343">
    <property type="component" value="Unassembled WGS sequence"/>
</dbReference>
<feature type="transmembrane region" description="Helical" evidence="7">
    <location>
        <begin position="105"/>
        <end position="127"/>
    </location>
</feature>
<evidence type="ECO:0000256" key="3">
    <source>
        <dbReference type="ARBA" id="ARBA00022475"/>
    </source>
</evidence>